<dbReference type="AlphaFoldDB" id="A0AAE3P2N3"/>
<keyword evidence="7 9" id="KW-0472">Membrane</keyword>
<proteinExistence type="inferred from homology"/>
<dbReference type="GO" id="GO:0017038">
    <property type="term" value="P:protein import"/>
    <property type="evidence" value="ECO:0007669"/>
    <property type="project" value="TreeGrafter"/>
</dbReference>
<evidence type="ECO:0000313" key="11">
    <source>
        <dbReference type="EMBL" id="MDF1613304.1"/>
    </source>
</evidence>
<keyword evidence="5 8" id="KW-0653">Protein transport</keyword>
<gene>
    <name evidence="11" type="ORF">P0M35_14185</name>
</gene>
<accession>A0AAE3P2N3</accession>
<keyword evidence="3" id="KW-1003">Cell membrane</keyword>
<dbReference type="PANTHER" id="PTHR30625">
    <property type="entry name" value="PROTEIN TOLQ"/>
    <property type="match status" value="1"/>
</dbReference>
<dbReference type="GO" id="GO:0005886">
    <property type="term" value="C:plasma membrane"/>
    <property type="evidence" value="ECO:0007669"/>
    <property type="project" value="UniProtKB-SubCell"/>
</dbReference>
<evidence type="ECO:0000256" key="2">
    <source>
        <dbReference type="ARBA" id="ARBA00022448"/>
    </source>
</evidence>
<reference evidence="11" key="1">
    <citation type="submission" date="2023-03" db="EMBL/GenBank/DDBJ databases">
        <title>Stygiobacter electus gen. nov., sp. nov., facultatively anaerobic thermotolerant bacterium of the class Ignavibacteria from a well of Yessentuki mineral water deposit.</title>
        <authorList>
            <person name="Podosokorskaya O.A."/>
            <person name="Elcheninov A.G."/>
            <person name="Petrova N.F."/>
            <person name="Zavarzina D.G."/>
            <person name="Kublanov I.V."/>
            <person name="Merkel A.Y."/>
        </authorList>
    </citation>
    <scope>NUCLEOTIDE SEQUENCE</scope>
    <source>
        <strain evidence="11">09-Me</strain>
    </source>
</reference>
<dbReference type="PANTHER" id="PTHR30625:SF15">
    <property type="entry name" value="BIOPOLYMER TRANSPORT PROTEIN EXBB"/>
    <property type="match status" value="1"/>
</dbReference>
<dbReference type="Proteomes" id="UP001221302">
    <property type="component" value="Unassembled WGS sequence"/>
</dbReference>
<keyword evidence="4 9" id="KW-0812">Transmembrane</keyword>
<sequence>MFDFDFAGLFLHGGFTLILLIGCSILSIKVIIEKWVVLGALDEKNMNIISEDFKKSFKMKDYKEAIQICKNATTKKFSFTVSSPLAIIYYYILKNLKYPKDELLELSFTKLDQEMVQMEKGLGILATLGNISPFIGLFGTVLGIIKSFQGMSSIESSGYISVMSGIAEALISTAAGLVVAVPSVIFYNYFIKKIKRSIPYIEREIKEIVFLLKKGSS</sequence>
<organism evidence="11 12">
    <name type="scientific">Stygiobacter electus</name>
    <dbReference type="NCBI Taxonomy" id="3032292"/>
    <lineage>
        <taxon>Bacteria</taxon>
        <taxon>Pseudomonadati</taxon>
        <taxon>Ignavibacteriota</taxon>
        <taxon>Ignavibacteria</taxon>
        <taxon>Ignavibacteriales</taxon>
        <taxon>Melioribacteraceae</taxon>
        <taxon>Stygiobacter</taxon>
    </lineage>
</organism>
<feature type="transmembrane region" description="Helical" evidence="9">
    <location>
        <begin position="122"/>
        <end position="145"/>
    </location>
</feature>
<evidence type="ECO:0000256" key="6">
    <source>
        <dbReference type="ARBA" id="ARBA00022989"/>
    </source>
</evidence>
<evidence type="ECO:0000313" key="12">
    <source>
        <dbReference type="Proteomes" id="UP001221302"/>
    </source>
</evidence>
<comment type="caution">
    <text evidence="11">The sequence shown here is derived from an EMBL/GenBank/DDBJ whole genome shotgun (WGS) entry which is preliminary data.</text>
</comment>
<feature type="transmembrane region" description="Helical" evidence="9">
    <location>
        <begin position="6"/>
        <end position="28"/>
    </location>
</feature>
<evidence type="ECO:0000256" key="3">
    <source>
        <dbReference type="ARBA" id="ARBA00022475"/>
    </source>
</evidence>
<evidence type="ECO:0000256" key="5">
    <source>
        <dbReference type="ARBA" id="ARBA00022927"/>
    </source>
</evidence>
<evidence type="ECO:0000259" key="10">
    <source>
        <dbReference type="Pfam" id="PF01618"/>
    </source>
</evidence>
<evidence type="ECO:0000256" key="1">
    <source>
        <dbReference type="ARBA" id="ARBA00004651"/>
    </source>
</evidence>
<evidence type="ECO:0000256" key="4">
    <source>
        <dbReference type="ARBA" id="ARBA00022692"/>
    </source>
</evidence>
<comment type="subcellular location">
    <subcellularLocation>
        <location evidence="1">Cell membrane</location>
        <topology evidence="1">Multi-pass membrane protein</topology>
    </subcellularLocation>
    <subcellularLocation>
        <location evidence="8">Membrane</location>
        <topology evidence="8">Multi-pass membrane protein</topology>
    </subcellularLocation>
</comment>
<dbReference type="Pfam" id="PF01618">
    <property type="entry name" value="MotA_ExbB"/>
    <property type="match status" value="1"/>
</dbReference>
<feature type="transmembrane region" description="Helical" evidence="9">
    <location>
        <begin position="165"/>
        <end position="190"/>
    </location>
</feature>
<evidence type="ECO:0000256" key="8">
    <source>
        <dbReference type="RuleBase" id="RU004057"/>
    </source>
</evidence>
<dbReference type="InterPro" id="IPR002898">
    <property type="entry name" value="MotA_ExbB_proton_chnl"/>
</dbReference>
<evidence type="ECO:0000256" key="7">
    <source>
        <dbReference type="ARBA" id="ARBA00023136"/>
    </source>
</evidence>
<protein>
    <submittedName>
        <fullName evidence="11">MotA/TolQ/ExbB proton channel family protein</fullName>
    </submittedName>
</protein>
<evidence type="ECO:0000256" key="9">
    <source>
        <dbReference type="SAM" id="Phobius"/>
    </source>
</evidence>
<dbReference type="InterPro" id="IPR050790">
    <property type="entry name" value="ExbB/TolQ_transport"/>
</dbReference>
<keyword evidence="12" id="KW-1185">Reference proteome</keyword>
<keyword evidence="2 8" id="KW-0813">Transport</keyword>
<feature type="domain" description="MotA/TolQ/ExbB proton channel" evidence="10">
    <location>
        <begin position="103"/>
        <end position="202"/>
    </location>
</feature>
<keyword evidence="6 9" id="KW-1133">Transmembrane helix</keyword>
<dbReference type="RefSeq" id="WP_321537077.1">
    <property type="nucleotide sequence ID" value="NZ_JARGDL010000038.1"/>
</dbReference>
<dbReference type="EMBL" id="JARGDL010000038">
    <property type="protein sequence ID" value="MDF1613304.1"/>
    <property type="molecule type" value="Genomic_DNA"/>
</dbReference>
<comment type="similarity">
    <text evidence="8">Belongs to the exbB/tolQ family.</text>
</comment>
<name>A0AAE3P2N3_9BACT</name>